<evidence type="ECO:0000313" key="3">
    <source>
        <dbReference type="EMBL" id="QDV86986.1"/>
    </source>
</evidence>
<dbReference type="EMBL" id="CP036432">
    <property type="protein sequence ID" value="QDV86908.1"/>
    <property type="molecule type" value="Genomic_DNA"/>
</dbReference>
<accession>A0ABX5XY10</accession>
<evidence type="ECO:0000313" key="4">
    <source>
        <dbReference type="Proteomes" id="UP000318081"/>
    </source>
</evidence>
<proteinExistence type="predicted"/>
<dbReference type="Proteomes" id="UP000318081">
    <property type="component" value="Chromosome"/>
</dbReference>
<reference evidence="2 4" key="1">
    <citation type="submission" date="2019-02" db="EMBL/GenBank/DDBJ databases">
        <title>Deep-cultivation of Planctomycetes and their phenomic and genomic characterization uncovers novel biology.</title>
        <authorList>
            <person name="Wiegand S."/>
            <person name="Jogler M."/>
            <person name="Boedeker C."/>
            <person name="Pinto D."/>
            <person name="Vollmers J."/>
            <person name="Rivas-Marin E."/>
            <person name="Kohn T."/>
            <person name="Peeters S.H."/>
            <person name="Heuer A."/>
            <person name="Rast P."/>
            <person name="Oberbeckmann S."/>
            <person name="Bunk B."/>
            <person name="Jeske O."/>
            <person name="Meyerdierks A."/>
            <person name="Storesund J.E."/>
            <person name="Kallscheuer N."/>
            <person name="Luecker S."/>
            <person name="Lage O.M."/>
            <person name="Pohl T."/>
            <person name="Merkel B.J."/>
            <person name="Hornburger P."/>
            <person name="Mueller R.-W."/>
            <person name="Bruemmer F."/>
            <person name="Labrenz M."/>
            <person name="Spormann A.M."/>
            <person name="Op den Camp H."/>
            <person name="Overmann J."/>
            <person name="Amann R."/>
            <person name="Jetten M.S.M."/>
            <person name="Mascher T."/>
            <person name="Medema M.H."/>
            <person name="Devos D.P."/>
            <person name="Kaster A.-K."/>
            <person name="Ovreas L."/>
            <person name="Rohde M."/>
            <person name="Galperin M.Y."/>
            <person name="Jogler C."/>
        </authorList>
    </citation>
    <scope>NUCLEOTIDE SEQUENCE [LARGE SCALE GENOMIC DNA]</scope>
    <source>
        <strain evidence="2 4">TBK1r</strain>
    </source>
</reference>
<dbReference type="EMBL" id="CP036432">
    <property type="protein sequence ID" value="QDV86986.1"/>
    <property type="molecule type" value="Genomic_DNA"/>
</dbReference>
<protein>
    <recommendedName>
        <fullName evidence="5">Lipoprotein</fullName>
    </recommendedName>
</protein>
<organism evidence="2 4">
    <name type="scientific">Stieleria magnilauensis</name>
    <dbReference type="NCBI Taxonomy" id="2527963"/>
    <lineage>
        <taxon>Bacteria</taxon>
        <taxon>Pseudomonadati</taxon>
        <taxon>Planctomycetota</taxon>
        <taxon>Planctomycetia</taxon>
        <taxon>Pirellulales</taxon>
        <taxon>Pirellulaceae</taxon>
        <taxon>Stieleria</taxon>
    </lineage>
</organism>
<evidence type="ECO:0000313" key="2">
    <source>
        <dbReference type="EMBL" id="QDV86908.1"/>
    </source>
</evidence>
<gene>
    <name evidence="2" type="ORF">TBK1r_59350</name>
    <name evidence="3" type="ORF">TBK1r_60130</name>
</gene>
<evidence type="ECO:0000256" key="1">
    <source>
        <dbReference type="SAM" id="SignalP"/>
    </source>
</evidence>
<dbReference type="RefSeq" id="WP_145218371.1">
    <property type="nucleotide sequence ID" value="NZ_CP036432.1"/>
</dbReference>
<keyword evidence="4" id="KW-1185">Reference proteome</keyword>
<name>A0ABX5XY10_9BACT</name>
<evidence type="ECO:0008006" key="5">
    <source>
        <dbReference type="Google" id="ProtNLM"/>
    </source>
</evidence>
<feature type="signal peptide" evidence="1">
    <location>
        <begin position="1"/>
        <end position="19"/>
    </location>
</feature>
<feature type="chain" id="PRO_5045034017" description="Lipoprotein" evidence="1">
    <location>
        <begin position="20"/>
        <end position="114"/>
    </location>
</feature>
<keyword evidence="1" id="KW-0732">Signal</keyword>
<dbReference type="PROSITE" id="PS51257">
    <property type="entry name" value="PROKAR_LIPOPROTEIN"/>
    <property type="match status" value="1"/>
</dbReference>
<sequence length="114" mass="12647">MRSAVLFALALLVAGCAKPQPLDPETVEYMGQWAQGVVNTRPFIDGYDCSEKGVAFIVNRSWLTMSDGEKEKAVAEVWDYFKPIVGTNRSAQMYFGDKDGNILAFATAEMYTVH</sequence>